<comment type="caution">
    <text evidence="1">The sequence shown here is derived from an EMBL/GenBank/DDBJ whole genome shotgun (WGS) entry which is preliminary data.</text>
</comment>
<protein>
    <submittedName>
        <fullName evidence="1">Alpha/beta hydrolase</fullName>
    </submittedName>
</protein>
<keyword evidence="1" id="KW-0378">Hydrolase</keyword>
<proteinExistence type="predicted"/>
<organism evidence="1 2">
    <name type="scientific">Serinibacter arcticus</name>
    <dbReference type="NCBI Taxonomy" id="1655435"/>
    <lineage>
        <taxon>Bacteria</taxon>
        <taxon>Bacillati</taxon>
        <taxon>Actinomycetota</taxon>
        <taxon>Actinomycetes</taxon>
        <taxon>Micrococcales</taxon>
        <taxon>Beutenbergiaceae</taxon>
        <taxon>Serinibacter</taxon>
    </lineage>
</organism>
<reference evidence="1 2" key="1">
    <citation type="submission" date="2018-03" db="EMBL/GenBank/DDBJ databases">
        <title>Genome assembly of novel Miniimonas species PCH200.</title>
        <authorList>
            <person name="Thakur V."/>
            <person name="Kumar V."/>
            <person name="Singh D."/>
        </authorList>
    </citation>
    <scope>NUCLEOTIDE SEQUENCE [LARGE SCALE GENOMIC DNA]</scope>
    <source>
        <strain evidence="1 2">PCH200</strain>
    </source>
</reference>
<evidence type="ECO:0000313" key="2">
    <source>
        <dbReference type="Proteomes" id="UP000245166"/>
    </source>
</evidence>
<dbReference type="OrthoDB" id="9770427at2"/>
<dbReference type="Gene3D" id="3.40.50.1820">
    <property type="entry name" value="alpha/beta hydrolase"/>
    <property type="match status" value="1"/>
</dbReference>
<dbReference type="RefSeq" id="WP_109230386.1">
    <property type="nucleotide sequence ID" value="NZ_PYHR01000002.1"/>
</dbReference>
<name>A0A2U1ZYK1_9MICO</name>
<dbReference type="EMBL" id="PYHR01000002">
    <property type="protein sequence ID" value="PWD52003.1"/>
    <property type="molecule type" value="Genomic_DNA"/>
</dbReference>
<dbReference type="SUPFAM" id="SSF53474">
    <property type="entry name" value="alpha/beta-Hydrolases"/>
    <property type="match status" value="1"/>
</dbReference>
<dbReference type="Proteomes" id="UP000245166">
    <property type="component" value="Unassembled WGS sequence"/>
</dbReference>
<dbReference type="AlphaFoldDB" id="A0A2U1ZYK1"/>
<dbReference type="InterPro" id="IPR029058">
    <property type="entry name" value="AB_hydrolase_fold"/>
</dbReference>
<evidence type="ECO:0000313" key="1">
    <source>
        <dbReference type="EMBL" id="PWD52003.1"/>
    </source>
</evidence>
<gene>
    <name evidence="1" type="ORF">C8046_16495</name>
</gene>
<dbReference type="GO" id="GO:0016787">
    <property type="term" value="F:hydrolase activity"/>
    <property type="evidence" value="ECO:0007669"/>
    <property type="project" value="UniProtKB-KW"/>
</dbReference>
<sequence>MIARRRVPGWVARTVGRIDDYRHILAIQLRAWLRPDPPPSFATGDGVPVLILPGIYEPWQSLERLARALNEAGHPVVVVPELGRNLGALRTSARVVARRLRASGTDRLVIVAHSKGGLIGKALMLGPIGHRVLGMVAISTPFGGSRHARWFPDPTVRLLSDLDPHLGSLRARHEVDPRIVSVYASFDPHIPGGSALAGAENVVVDVVGHFRVVDHPQVRRATLDAVARFAAGPTRGV</sequence>
<accession>A0A2U1ZYK1</accession>
<keyword evidence="2" id="KW-1185">Reference proteome</keyword>